<keyword evidence="2" id="KW-0378">Hydrolase</keyword>
<feature type="transmembrane region" description="Helical" evidence="1">
    <location>
        <begin position="27"/>
        <end position="47"/>
    </location>
</feature>
<gene>
    <name evidence="2" type="ORF">ACFR9S_07075</name>
</gene>
<protein>
    <submittedName>
        <fullName evidence="2">Metal-dependent hydrolase</fullName>
    </submittedName>
</protein>
<dbReference type="EMBL" id="JBHUDH010000065">
    <property type="protein sequence ID" value="MFD1526064.1"/>
    <property type="molecule type" value="Genomic_DNA"/>
</dbReference>
<feature type="non-terminal residue" evidence="2">
    <location>
        <position position="1"/>
    </location>
</feature>
<reference evidence="2 3" key="1">
    <citation type="journal article" date="2019" name="Int. J. Syst. Evol. Microbiol.">
        <title>The Global Catalogue of Microorganisms (GCM) 10K type strain sequencing project: providing services to taxonomists for standard genome sequencing and annotation.</title>
        <authorList>
            <consortium name="The Broad Institute Genomics Platform"/>
            <consortium name="The Broad Institute Genome Sequencing Center for Infectious Disease"/>
            <person name="Wu L."/>
            <person name="Ma J."/>
        </authorList>
    </citation>
    <scope>NUCLEOTIDE SEQUENCE [LARGE SCALE GENOMIC DNA]</scope>
    <source>
        <strain evidence="2 3">CGMCC 1.12285</strain>
    </source>
</reference>
<dbReference type="GO" id="GO:0016787">
    <property type="term" value="F:hydrolase activity"/>
    <property type="evidence" value="ECO:0007669"/>
    <property type="project" value="UniProtKB-KW"/>
</dbReference>
<evidence type="ECO:0000256" key="1">
    <source>
        <dbReference type="SAM" id="Phobius"/>
    </source>
</evidence>
<evidence type="ECO:0000313" key="3">
    <source>
        <dbReference type="Proteomes" id="UP001597111"/>
    </source>
</evidence>
<evidence type="ECO:0000313" key="2">
    <source>
        <dbReference type="EMBL" id="MFD1526064.1"/>
    </source>
</evidence>
<accession>A0ABD6B551</accession>
<sequence length="84" mass="8378">EAIDFRAVAGAGYALAALAIPAPTLDFSYPFVFSVLAVGMIGAAPRVRIPDVTVERPDAVGAALTGLAAVTLAGAAYAVAYVAL</sequence>
<keyword evidence="3" id="KW-1185">Reference proteome</keyword>
<keyword evidence="1" id="KW-0472">Membrane</keyword>
<comment type="caution">
    <text evidence="2">The sequence shown here is derived from an EMBL/GenBank/DDBJ whole genome shotgun (WGS) entry which is preliminary data.</text>
</comment>
<name>A0ABD6B551_9EURY</name>
<dbReference type="AlphaFoldDB" id="A0ABD6B551"/>
<feature type="transmembrane region" description="Helical" evidence="1">
    <location>
        <begin position="59"/>
        <end position="83"/>
    </location>
</feature>
<organism evidence="2 3">
    <name type="scientific">Halolamina salina</name>
    <dbReference type="NCBI Taxonomy" id="1220023"/>
    <lineage>
        <taxon>Archaea</taxon>
        <taxon>Methanobacteriati</taxon>
        <taxon>Methanobacteriota</taxon>
        <taxon>Stenosarchaea group</taxon>
        <taxon>Halobacteria</taxon>
        <taxon>Halobacteriales</taxon>
        <taxon>Haloferacaceae</taxon>
    </lineage>
</organism>
<keyword evidence="1" id="KW-1133">Transmembrane helix</keyword>
<proteinExistence type="predicted"/>
<dbReference type="Proteomes" id="UP001597111">
    <property type="component" value="Unassembled WGS sequence"/>
</dbReference>
<keyword evidence="1" id="KW-0812">Transmembrane</keyword>